<dbReference type="GO" id="GO:1902808">
    <property type="term" value="P:positive regulation of cell cycle G1/S phase transition"/>
    <property type="evidence" value="ECO:0007669"/>
    <property type="project" value="TreeGrafter"/>
</dbReference>
<feature type="compositionally biased region" description="Polar residues" evidence="1">
    <location>
        <begin position="94"/>
        <end position="104"/>
    </location>
</feature>
<dbReference type="Pfam" id="PF15364">
    <property type="entry name" value="PAXIP1_C"/>
    <property type="match status" value="1"/>
</dbReference>
<organism evidence="2">
    <name type="scientific">Darwinula stevensoni</name>
    <dbReference type="NCBI Taxonomy" id="69355"/>
    <lineage>
        <taxon>Eukaryota</taxon>
        <taxon>Metazoa</taxon>
        <taxon>Ecdysozoa</taxon>
        <taxon>Arthropoda</taxon>
        <taxon>Crustacea</taxon>
        <taxon>Oligostraca</taxon>
        <taxon>Ostracoda</taxon>
        <taxon>Podocopa</taxon>
        <taxon>Podocopida</taxon>
        <taxon>Darwinulocopina</taxon>
        <taxon>Darwinuloidea</taxon>
        <taxon>Darwinulidae</taxon>
        <taxon>Darwinula</taxon>
    </lineage>
</organism>
<dbReference type="Proteomes" id="UP000677054">
    <property type="component" value="Unassembled WGS sequence"/>
</dbReference>
<sequence length="140" mass="15559">MAEVEFGEEWMPPPDVIVDLYEKLATGEILKLKWQCIGRRAPADKLSQLENKNLQSSDDGIFFDFDETPETPLQPVRTPGSAQPRGSARKKTTDLSSIISNMQRHQLMDMKDSPISVRTSAPKKEEPGTPSGEGQLDSSK</sequence>
<accession>A0A7R9AEM5</accession>
<dbReference type="GO" id="GO:0044666">
    <property type="term" value="C:MLL3/4 complex"/>
    <property type="evidence" value="ECO:0007669"/>
    <property type="project" value="TreeGrafter"/>
</dbReference>
<dbReference type="AlphaFoldDB" id="A0A7R9AEM5"/>
<dbReference type="OrthoDB" id="10067843at2759"/>
<protein>
    <recommendedName>
        <fullName evidence="4">PAXIP1-associated glutamate-rich protein 1</fullName>
    </recommendedName>
</protein>
<evidence type="ECO:0000256" key="1">
    <source>
        <dbReference type="SAM" id="MobiDB-lite"/>
    </source>
</evidence>
<dbReference type="GO" id="GO:0033148">
    <property type="term" value="P:positive regulation of intracellular estrogen receptor signaling pathway"/>
    <property type="evidence" value="ECO:0007669"/>
    <property type="project" value="TreeGrafter"/>
</dbReference>
<dbReference type="PANTHER" id="PTHR28467:SF1">
    <property type="entry name" value="PAXIP1-ASSOCIATED GLUTAMATE-RICH PROTEIN 1"/>
    <property type="match status" value="1"/>
</dbReference>
<dbReference type="EMBL" id="CAJPEV010004412">
    <property type="protein sequence ID" value="CAG0901745.1"/>
    <property type="molecule type" value="Genomic_DNA"/>
</dbReference>
<reference evidence="2" key="1">
    <citation type="submission" date="2020-11" db="EMBL/GenBank/DDBJ databases">
        <authorList>
            <person name="Tran Van P."/>
        </authorList>
    </citation>
    <scope>NUCLEOTIDE SEQUENCE</scope>
</reference>
<feature type="region of interest" description="Disordered" evidence="1">
    <location>
        <begin position="60"/>
        <end position="140"/>
    </location>
</feature>
<keyword evidence="3" id="KW-1185">Reference proteome</keyword>
<dbReference type="EMBL" id="LR903929">
    <property type="protein sequence ID" value="CAD7252423.1"/>
    <property type="molecule type" value="Genomic_DNA"/>
</dbReference>
<proteinExistence type="predicted"/>
<gene>
    <name evidence="2" type="ORF">DSTB1V02_LOCUS12181</name>
</gene>
<evidence type="ECO:0000313" key="2">
    <source>
        <dbReference type="EMBL" id="CAD7252423.1"/>
    </source>
</evidence>
<dbReference type="PANTHER" id="PTHR28467">
    <property type="entry name" value="PAXIP1-ASSOCIATED GLUTAMATE-RICH PROTEIN 1"/>
    <property type="match status" value="1"/>
</dbReference>
<dbReference type="InterPro" id="IPR028213">
    <property type="entry name" value="PA1"/>
</dbReference>
<evidence type="ECO:0008006" key="4">
    <source>
        <dbReference type="Google" id="ProtNLM"/>
    </source>
</evidence>
<name>A0A7R9AEM5_9CRUS</name>
<evidence type="ECO:0000313" key="3">
    <source>
        <dbReference type="Proteomes" id="UP000677054"/>
    </source>
</evidence>
<dbReference type="GO" id="GO:0030331">
    <property type="term" value="F:nuclear estrogen receptor binding"/>
    <property type="evidence" value="ECO:0007669"/>
    <property type="project" value="TreeGrafter"/>
</dbReference>